<proteinExistence type="predicted"/>
<keyword evidence="3" id="KW-1185">Reference proteome</keyword>
<dbReference type="STRING" id="36166.T1GCJ6"/>
<keyword evidence="1" id="KW-1133">Transmembrane helix</keyword>
<evidence type="ECO:0000313" key="3">
    <source>
        <dbReference type="Proteomes" id="UP000015102"/>
    </source>
</evidence>
<protein>
    <submittedName>
        <fullName evidence="2">Uncharacterized protein</fullName>
    </submittedName>
</protein>
<feature type="transmembrane region" description="Helical" evidence="1">
    <location>
        <begin position="12"/>
        <end position="33"/>
    </location>
</feature>
<accession>T1GCJ6</accession>
<keyword evidence="1" id="KW-0472">Membrane</keyword>
<reference evidence="2" key="2">
    <citation type="submission" date="2015-06" db="UniProtKB">
        <authorList>
            <consortium name="EnsemblMetazoa"/>
        </authorList>
    </citation>
    <scope>IDENTIFICATION</scope>
</reference>
<keyword evidence="1" id="KW-0812">Transmembrane</keyword>
<evidence type="ECO:0000256" key="1">
    <source>
        <dbReference type="SAM" id="Phobius"/>
    </source>
</evidence>
<dbReference type="Proteomes" id="UP000015102">
    <property type="component" value="Unassembled WGS sequence"/>
</dbReference>
<organism evidence="2 3">
    <name type="scientific">Megaselia scalaris</name>
    <name type="common">Humpbacked fly</name>
    <name type="synonym">Phora scalaris</name>
    <dbReference type="NCBI Taxonomy" id="36166"/>
    <lineage>
        <taxon>Eukaryota</taxon>
        <taxon>Metazoa</taxon>
        <taxon>Ecdysozoa</taxon>
        <taxon>Arthropoda</taxon>
        <taxon>Hexapoda</taxon>
        <taxon>Insecta</taxon>
        <taxon>Pterygota</taxon>
        <taxon>Neoptera</taxon>
        <taxon>Endopterygota</taxon>
        <taxon>Diptera</taxon>
        <taxon>Brachycera</taxon>
        <taxon>Muscomorpha</taxon>
        <taxon>Platypezoidea</taxon>
        <taxon>Phoridae</taxon>
        <taxon>Megaseliini</taxon>
        <taxon>Megaselia</taxon>
    </lineage>
</organism>
<sequence length="71" mass="7980">MGFLDMTDRRATKISVMILGGALFSILMAYMVFGDNNDEQGLKTLRMISILFRHGDKNPSGFYPTDPHAVR</sequence>
<dbReference type="HOGENOM" id="CLU_2747387_0_0_1"/>
<dbReference type="EnsemblMetazoa" id="MESCA001011-RA">
    <property type="protein sequence ID" value="MESCA001011-PA"/>
    <property type="gene ID" value="MESCA001011"/>
</dbReference>
<dbReference type="EMBL" id="CAQQ02180245">
    <property type="status" value="NOT_ANNOTATED_CDS"/>
    <property type="molecule type" value="Genomic_DNA"/>
</dbReference>
<reference evidence="3" key="1">
    <citation type="submission" date="2013-02" db="EMBL/GenBank/DDBJ databases">
        <authorList>
            <person name="Hughes D."/>
        </authorList>
    </citation>
    <scope>NUCLEOTIDE SEQUENCE</scope>
    <source>
        <strain>Durham</strain>
        <strain evidence="3">NC isolate 2 -- Noor lab</strain>
    </source>
</reference>
<dbReference type="AlphaFoldDB" id="T1GCJ6"/>
<dbReference type="EMBL" id="CAQQ02180244">
    <property type="status" value="NOT_ANNOTATED_CDS"/>
    <property type="molecule type" value="Genomic_DNA"/>
</dbReference>
<name>T1GCJ6_MEGSC</name>
<evidence type="ECO:0000313" key="2">
    <source>
        <dbReference type="EnsemblMetazoa" id="MESCA001011-PA"/>
    </source>
</evidence>